<evidence type="ECO:0000259" key="16">
    <source>
        <dbReference type="PROSITE" id="PS50885"/>
    </source>
</evidence>
<dbReference type="GO" id="GO:0005524">
    <property type="term" value="F:ATP binding"/>
    <property type="evidence" value="ECO:0007669"/>
    <property type="project" value="UniProtKB-KW"/>
</dbReference>
<dbReference type="PANTHER" id="PTHR45528">
    <property type="entry name" value="SENSOR HISTIDINE KINASE CPXA"/>
    <property type="match status" value="1"/>
</dbReference>
<dbReference type="SUPFAM" id="SSF158472">
    <property type="entry name" value="HAMP domain-like"/>
    <property type="match status" value="1"/>
</dbReference>
<dbReference type="SMART" id="SM00304">
    <property type="entry name" value="HAMP"/>
    <property type="match status" value="1"/>
</dbReference>
<dbReference type="EMBL" id="JQED01000005">
    <property type="protein sequence ID" value="KGJ94386.1"/>
    <property type="molecule type" value="Genomic_DNA"/>
</dbReference>
<dbReference type="SUPFAM" id="SSF47384">
    <property type="entry name" value="Homodimeric domain of signal transducing histidine kinase"/>
    <property type="match status" value="1"/>
</dbReference>
<dbReference type="InterPro" id="IPR005467">
    <property type="entry name" value="His_kinase_dom"/>
</dbReference>
<evidence type="ECO:0000256" key="9">
    <source>
        <dbReference type="ARBA" id="ARBA00022777"/>
    </source>
</evidence>
<feature type="domain" description="Histidine kinase" evidence="15">
    <location>
        <begin position="237"/>
        <end position="451"/>
    </location>
</feature>
<dbReference type="SMART" id="SM00387">
    <property type="entry name" value="HATPase_c"/>
    <property type="match status" value="1"/>
</dbReference>
<dbReference type="CDD" id="cd00082">
    <property type="entry name" value="HisKA"/>
    <property type="match status" value="1"/>
</dbReference>
<evidence type="ECO:0000256" key="4">
    <source>
        <dbReference type="ARBA" id="ARBA00022475"/>
    </source>
</evidence>
<dbReference type="InterPro" id="IPR031930">
    <property type="entry name" value="HK_sensor"/>
</dbReference>
<dbReference type="PRINTS" id="PR00344">
    <property type="entry name" value="BCTRLSENSOR"/>
</dbReference>
<evidence type="ECO:0000256" key="5">
    <source>
        <dbReference type="ARBA" id="ARBA00022553"/>
    </source>
</evidence>
<dbReference type="PROSITE" id="PS50109">
    <property type="entry name" value="HIS_KIN"/>
    <property type="match status" value="1"/>
</dbReference>
<evidence type="ECO:0000256" key="12">
    <source>
        <dbReference type="ARBA" id="ARBA00023012"/>
    </source>
</evidence>
<evidence type="ECO:0000256" key="6">
    <source>
        <dbReference type="ARBA" id="ARBA00022679"/>
    </source>
</evidence>
<keyword evidence="4" id="KW-1003">Cell membrane</keyword>
<sequence length="451" mass="51657">MKITENFDNLAITQKLFFYLSSIFLIIFTLSTIIESMLLDDLLTLPDELQREFKTLAKEAEQYISINDTSGLKVWEKTQKYTLYVVDDNNQSVTNNAIHPYIKSKMSFSHQLHKPMNNRVSKPMIMIHLSSGLHLMVQLPWQLHPAERAKYYLWTVRLCVSAIFLAIVSWLFAKHLQRPLKHLQSISHQLASGNLSVRAPNTLNSNIKEFNDLANDFDHMAGQIEKLVMSHKNLLRNISHELRTPLTRQNLAIHLLKTRLQPEQVKYFLQIEDDANEMNHLIQKILDFSRLDNQNYSVKLQRTLLMPIVTKVINESILQAKSTQEIKLVTQRSDIVALVECDLFAGVLQNALNNALKYAGGSCKIEVNILLDKDQVVIEVSDNGPGLSEVELVQIFEPFYRANNDTTTEIEGYGLGMAIMKYNVEQMNGRITAESILQEGLTIRCYLPTVK</sequence>
<dbReference type="Gene3D" id="1.10.287.130">
    <property type="match status" value="1"/>
</dbReference>
<dbReference type="InterPro" id="IPR003660">
    <property type="entry name" value="HAMP_dom"/>
</dbReference>
<keyword evidence="9 17" id="KW-0418">Kinase</keyword>
<evidence type="ECO:0000256" key="1">
    <source>
        <dbReference type="ARBA" id="ARBA00000085"/>
    </source>
</evidence>
<evidence type="ECO:0000256" key="14">
    <source>
        <dbReference type="SAM" id="Phobius"/>
    </source>
</evidence>
<dbReference type="PROSITE" id="PS50885">
    <property type="entry name" value="HAMP"/>
    <property type="match status" value="1"/>
</dbReference>
<evidence type="ECO:0000313" key="18">
    <source>
        <dbReference type="Proteomes" id="UP000029843"/>
    </source>
</evidence>
<dbReference type="InterPro" id="IPR038428">
    <property type="entry name" value="HK_sensor_dom_sf"/>
</dbReference>
<evidence type="ECO:0000259" key="15">
    <source>
        <dbReference type="PROSITE" id="PS50109"/>
    </source>
</evidence>
<evidence type="ECO:0000256" key="11">
    <source>
        <dbReference type="ARBA" id="ARBA00022989"/>
    </source>
</evidence>
<feature type="domain" description="HAMP" evidence="16">
    <location>
        <begin position="174"/>
        <end position="229"/>
    </location>
</feature>
<dbReference type="PATRIC" id="fig|28229.4.peg.579"/>
<dbReference type="GO" id="GO:0000155">
    <property type="term" value="F:phosphorelay sensor kinase activity"/>
    <property type="evidence" value="ECO:0007669"/>
    <property type="project" value="InterPro"/>
</dbReference>
<dbReference type="InterPro" id="IPR050398">
    <property type="entry name" value="HssS/ArlS-like"/>
</dbReference>
<keyword evidence="8" id="KW-0547">Nucleotide-binding</keyword>
<dbReference type="Proteomes" id="UP000029843">
    <property type="component" value="Unassembled WGS sequence"/>
</dbReference>
<dbReference type="AlphaFoldDB" id="A0A099KUZ3"/>
<dbReference type="Pfam" id="PF02518">
    <property type="entry name" value="HATPase_c"/>
    <property type="match status" value="1"/>
</dbReference>
<keyword evidence="12" id="KW-0902">Two-component regulatory system</keyword>
<evidence type="ECO:0000256" key="3">
    <source>
        <dbReference type="ARBA" id="ARBA00012438"/>
    </source>
</evidence>
<dbReference type="Pfam" id="PF00512">
    <property type="entry name" value="HisKA"/>
    <property type="match status" value="1"/>
</dbReference>
<evidence type="ECO:0000256" key="2">
    <source>
        <dbReference type="ARBA" id="ARBA00004651"/>
    </source>
</evidence>
<keyword evidence="7 14" id="KW-0812">Transmembrane</keyword>
<evidence type="ECO:0000256" key="13">
    <source>
        <dbReference type="ARBA" id="ARBA00023136"/>
    </source>
</evidence>
<dbReference type="InterPro" id="IPR036097">
    <property type="entry name" value="HisK_dim/P_sf"/>
</dbReference>
<dbReference type="InterPro" id="IPR004358">
    <property type="entry name" value="Sig_transdc_His_kin-like_C"/>
</dbReference>
<dbReference type="PANTHER" id="PTHR45528:SF1">
    <property type="entry name" value="SENSOR HISTIDINE KINASE CPXA"/>
    <property type="match status" value="1"/>
</dbReference>
<evidence type="ECO:0000256" key="8">
    <source>
        <dbReference type="ARBA" id="ARBA00022741"/>
    </source>
</evidence>
<dbReference type="CDD" id="cd06225">
    <property type="entry name" value="HAMP"/>
    <property type="match status" value="1"/>
</dbReference>
<accession>A0A099KUZ3</accession>
<keyword evidence="10" id="KW-0067">ATP-binding</keyword>
<dbReference type="GO" id="GO:0005886">
    <property type="term" value="C:plasma membrane"/>
    <property type="evidence" value="ECO:0007669"/>
    <property type="project" value="UniProtKB-SubCell"/>
</dbReference>
<evidence type="ECO:0000313" key="17">
    <source>
        <dbReference type="EMBL" id="KGJ94386.1"/>
    </source>
</evidence>
<dbReference type="CDD" id="cd00075">
    <property type="entry name" value="HATPase"/>
    <property type="match status" value="1"/>
</dbReference>
<organism evidence="17 18">
    <name type="scientific">Colwellia psychrerythraea</name>
    <name type="common">Vibrio psychroerythus</name>
    <dbReference type="NCBI Taxonomy" id="28229"/>
    <lineage>
        <taxon>Bacteria</taxon>
        <taxon>Pseudomonadati</taxon>
        <taxon>Pseudomonadota</taxon>
        <taxon>Gammaproteobacteria</taxon>
        <taxon>Alteromonadales</taxon>
        <taxon>Colwelliaceae</taxon>
        <taxon>Colwellia</taxon>
    </lineage>
</organism>
<dbReference type="SUPFAM" id="SSF55874">
    <property type="entry name" value="ATPase domain of HSP90 chaperone/DNA topoisomerase II/histidine kinase"/>
    <property type="match status" value="1"/>
</dbReference>
<dbReference type="Pfam" id="PF16750">
    <property type="entry name" value="HK_sensor"/>
    <property type="match status" value="1"/>
</dbReference>
<dbReference type="SMART" id="SM00388">
    <property type="entry name" value="HisKA"/>
    <property type="match status" value="1"/>
</dbReference>
<reference evidence="17 18" key="1">
    <citation type="submission" date="2014-08" db="EMBL/GenBank/DDBJ databases">
        <title>Genomic and Phenotypic Diversity of Colwellia psychrerythraea strains from Disparate Marine Basins.</title>
        <authorList>
            <person name="Techtmann S.M."/>
            <person name="Stelling S.C."/>
            <person name="Utturkar S.M."/>
            <person name="Alshibli N."/>
            <person name="Harris A."/>
            <person name="Brown S.D."/>
            <person name="Hazen T.C."/>
        </authorList>
    </citation>
    <scope>NUCLEOTIDE SEQUENCE [LARGE SCALE GENOMIC DNA]</scope>
    <source>
        <strain evidence="17 18">ND2E</strain>
    </source>
</reference>
<comment type="subcellular location">
    <subcellularLocation>
        <location evidence="2">Cell membrane</location>
        <topology evidence="2">Multi-pass membrane protein</topology>
    </subcellularLocation>
</comment>
<feature type="transmembrane region" description="Helical" evidence="14">
    <location>
        <begin position="151"/>
        <end position="173"/>
    </location>
</feature>
<dbReference type="Gene3D" id="6.10.340.10">
    <property type="match status" value="1"/>
</dbReference>
<keyword evidence="11 14" id="KW-1133">Transmembrane helix</keyword>
<dbReference type="EC" id="2.7.13.3" evidence="3"/>
<evidence type="ECO:0000256" key="10">
    <source>
        <dbReference type="ARBA" id="ARBA00022840"/>
    </source>
</evidence>
<gene>
    <name evidence="17" type="ORF">ND2E_1575</name>
</gene>
<keyword evidence="6" id="KW-0808">Transferase</keyword>
<dbReference type="InterPro" id="IPR003661">
    <property type="entry name" value="HisK_dim/P_dom"/>
</dbReference>
<dbReference type="Gene3D" id="3.30.450.170">
    <property type="entry name" value="Two-component histidine kinase, sensor domain"/>
    <property type="match status" value="1"/>
</dbReference>
<protein>
    <recommendedName>
        <fullName evidence="3">histidine kinase</fullName>
        <ecNumber evidence="3">2.7.13.3</ecNumber>
    </recommendedName>
</protein>
<dbReference type="Pfam" id="PF00672">
    <property type="entry name" value="HAMP"/>
    <property type="match status" value="1"/>
</dbReference>
<name>A0A099KUZ3_COLPS</name>
<dbReference type="InterPro" id="IPR036890">
    <property type="entry name" value="HATPase_C_sf"/>
</dbReference>
<keyword evidence="5" id="KW-0597">Phosphoprotein</keyword>
<comment type="catalytic activity">
    <reaction evidence="1">
        <text>ATP + protein L-histidine = ADP + protein N-phospho-L-histidine.</text>
        <dbReference type="EC" id="2.7.13.3"/>
    </reaction>
</comment>
<dbReference type="InterPro" id="IPR003594">
    <property type="entry name" value="HATPase_dom"/>
</dbReference>
<dbReference type="OrthoDB" id="9804645at2"/>
<evidence type="ECO:0000256" key="7">
    <source>
        <dbReference type="ARBA" id="ARBA00022692"/>
    </source>
</evidence>
<proteinExistence type="predicted"/>
<dbReference type="Gene3D" id="3.30.565.10">
    <property type="entry name" value="Histidine kinase-like ATPase, C-terminal domain"/>
    <property type="match status" value="1"/>
</dbReference>
<comment type="caution">
    <text evidence="17">The sequence shown here is derived from an EMBL/GenBank/DDBJ whole genome shotgun (WGS) entry which is preliminary data.</text>
</comment>
<keyword evidence="13 14" id="KW-0472">Membrane</keyword>
<feature type="transmembrane region" description="Helical" evidence="14">
    <location>
        <begin position="16"/>
        <end position="34"/>
    </location>
</feature>